<dbReference type="Gene3D" id="3.40.50.11780">
    <property type="match status" value="2"/>
</dbReference>
<dbReference type="PANTHER" id="PTHR35861">
    <property type="match status" value="1"/>
</dbReference>
<dbReference type="OrthoDB" id="9767864at2"/>
<evidence type="ECO:0000259" key="2">
    <source>
        <dbReference type="Pfam" id="PF17482"/>
    </source>
</evidence>
<organism evidence="3 4">
    <name type="scientific">Poseidonocella sedimentorum</name>
    <dbReference type="NCBI Taxonomy" id="871652"/>
    <lineage>
        <taxon>Bacteria</taxon>
        <taxon>Pseudomonadati</taxon>
        <taxon>Pseudomonadota</taxon>
        <taxon>Alphaproteobacteria</taxon>
        <taxon>Rhodobacterales</taxon>
        <taxon>Roseobacteraceae</taxon>
        <taxon>Poseidonocella</taxon>
    </lineage>
</organism>
<dbReference type="InterPro" id="IPR052042">
    <property type="entry name" value="Tail_sheath_structural"/>
</dbReference>
<comment type="similarity">
    <text evidence="1">Belongs to the myoviridae tail sheath protein family.</text>
</comment>
<keyword evidence="4" id="KW-1185">Reference proteome</keyword>
<dbReference type="Pfam" id="PF17482">
    <property type="entry name" value="Phage_sheath_1C"/>
    <property type="match status" value="1"/>
</dbReference>
<sequence length="647" mass="67765">MAFVPTYPGVYVREIPSGARSIAGAPTSIAGFVGAFARGPLNMPMRLFNLGDFESDLGGLSSDYPTSFAVSQFFLNGGGQCYGVRVSADASAAVIDVQDVAGPSDTLRFTAGRQIAGTSHDDPGTWANALRIDVDHRSADPASQFNLTISEVLVENGIEQPVQTEVYRNLTITAGPRNAIDVVNAQSSLVQLSRDGGWTGGLPAPTGFYSGTVDTAQFAGIAAANTLDIDFGTGAQEVEVPVDAPPTTLADAAALLQGAIRAAFPADRLWSQASVTVIGAQLRIAPGRNSTDYSPATLISIADNVGDLAARLSLDAAQINVLQYAPGNGAAGFQSAGSAGTDGSAPDAATLRGNRATRTGIYALDDVTAFTMLSIPEAAALGSTANLAAVMGAAIAYCEERRAMVFIDPPPGTDTIEECEAWLDAIADAGLRSEYAVAYVPNVQVPDPGLDNRPRSVAPSGTMAGVWARTDGQVGVWKAPAGITARLSNVLALDFAMTDQENGVINPLGLNALRNFDIPGNVSWGARTLQGADLLASDWKYVPVRRMANFIESSLFDGLQWAVFQPNDTPLWTEMRSAAKSFMQGLFRQGAFQGASPSEAYIVRCDETTTTPADVNAGIVNIFIGFAPLRPAEFVVISLQLQIQQDA</sequence>
<name>A0A1I6DP73_9RHOB</name>
<evidence type="ECO:0000256" key="1">
    <source>
        <dbReference type="ARBA" id="ARBA00008005"/>
    </source>
</evidence>
<reference evidence="3 4" key="1">
    <citation type="submission" date="2016-10" db="EMBL/GenBank/DDBJ databases">
        <authorList>
            <person name="de Groot N.N."/>
        </authorList>
    </citation>
    <scope>NUCLEOTIDE SEQUENCE [LARGE SCALE GENOMIC DNA]</scope>
    <source>
        <strain evidence="4">KMM 9023,NRIC 0796,JCM 17311,KCTC 23692</strain>
    </source>
</reference>
<protein>
    <recommendedName>
        <fullName evidence="2">Tail sheath protein C-terminal domain-containing protein</fullName>
    </recommendedName>
</protein>
<dbReference type="AlphaFoldDB" id="A0A1I6DP73"/>
<dbReference type="Proteomes" id="UP000199302">
    <property type="component" value="Unassembled WGS sequence"/>
</dbReference>
<proteinExistence type="inferred from homology"/>
<dbReference type="PANTHER" id="PTHR35861:SF1">
    <property type="entry name" value="PHAGE TAIL SHEATH PROTEIN"/>
    <property type="match status" value="1"/>
</dbReference>
<feature type="domain" description="Tail sheath protein C-terminal" evidence="2">
    <location>
        <begin position="537"/>
        <end position="640"/>
    </location>
</feature>
<evidence type="ECO:0000313" key="4">
    <source>
        <dbReference type="Proteomes" id="UP000199302"/>
    </source>
</evidence>
<dbReference type="EMBL" id="FOYI01000004">
    <property type="protein sequence ID" value="SFR07191.1"/>
    <property type="molecule type" value="Genomic_DNA"/>
</dbReference>
<dbReference type="STRING" id="871652.SAMN04515673_104192"/>
<accession>A0A1I6DP73</accession>
<gene>
    <name evidence="3" type="ORF">SAMN04515673_104192</name>
</gene>
<evidence type="ECO:0000313" key="3">
    <source>
        <dbReference type="EMBL" id="SFR07191.1"/>
    </source>
</evidence>
<dbReference type="RefSeq" id="WP_092079048.1">
    <property type="nucleotide sequence ID" value="NZ_FOYI01000004.1"/>
</dbReference>
<dbReference type="InterPro" id="IPR020287">
    <property type="entry name" value="Tail_sheath_C"/>
</dbReference>